<name>A0A133VJT5_9EURY</name>
<dbReference type="InterPro" id="IPR001296">
    <property type="entry name" value="Glyco_trans_1"/>
</dbReference>
<evidence type="ECO:0000313" key="2">
    <source>
        <dbReference type="EMBL" id="KXB06687.1"/>
    </source>
</evidence>
<keyword evidence="3" id="KW-1185">Reference proteome</keyword>
<comment type="caution">
    <text evidence="2">The sequence shown here is derived from an EMBL/GenBank/DDBJ whole genome shotgun (WGS) entry which is preliminary data.</text>
</comment>
<evidence type="ECO:0000313" key="3">
    <source>
        <dbReference type="Proteomes" id="UP000070504"/>
    </source>
</evidence>
<dbReference type="AlphaFoldDB" id="A0A133VJT5"/>
<dbReference type="Pfam" id="PF00534">
    <property type="entry name" value="Glycos_transf_1"/>
    <property type="match status" value="1"/>
</dbReference>
<evidence type="ECO:0000259" key="1">
    <source>
        <dbReference type="Pfam" id="PF00534"/>
    </source>
</evidence>
<gene>
    <name evidence="2" type="ORF">AKJ54_01185</name>
</gene>
<dbReference type="Gene3D" id="3.40.50.2000">
    <property type="entry name" value="Glycogen Phosphorylase B"/>
    <property type="match status" value="2"/>
</dbReference>
<reference evidence="2 3" key="1">
    <citation type="journal article" date="2016" name="Sci. Rep.">
        <title>Metabolic traits of an uncultured archaeal lineage -MSBL1- from brine pools of the Red Sea.</title>
        <authorList>
            <person name="Mwirichia R."/>
            <person name="Alam I."/>
            <person name="Rashid M."/>
            <person name="Vinu M."/>
            <person name="Ba-Alawi W."/>
            <person name="Anthony Kamau A."/>
            <person name="Kamanda Ngugi D."/>
            <person name="Goker M."/>
            <person name="Klenk H.P."/>
            <person name="Bajic V."/>
            <person name="Stingl U."/>
        </authorList>
    </citation>
    <scope>NUCLEOTIDE SEQUENCE [LARGE SCALE GENOMIC DNA]</scope>
    <source>
        <strain evidence="2">SCGC-AAA382K21</strain>
    </source>
</reference>
<dbReference type="PANTHER" id="PTHR12526">
    <property type="entry name" value="GLYCOSYLTRANSFERASE"/>
    <property type="match status" value="1"/>
</dbReference>
<protein>
    <recommendedName>
        <fullName evidence="1">Glycosyl transferase family 1 domain-containing protein</fullName>
    </recommendedName>
</protein>
<feature type="domain" description="Glycosyl transferase family 1" evidence="1">
    <location>
        <begin position="191"/>
        <end position="353"/>
    </location>
</feature>
<dbReference type="GO" id="GO:0016757">
    <property type="term" value="F:glycosyltransferase activity"/>
    <property type="evidence" value="ECO:0007669"/>
    <property type="project" value="InterPro"/>
</dbReference>
<sequence>MEEKILFVSPTDYSQAQGSTEAYYFSRKLAERYKLVAIGPLSKPIPNARNLSIPRLLPNILYYNIFLLPYLLYIGLKIRPSIVYTYKHVFLLPLLLKFLIDSTWIFDLQAPPRQKVQFNYLENKSKVEILHSILNDYFHVLFMRYCDLIITLSEELGELCQRRYRIDEKKIIVIPLGVKIEKFESTTAFNKVEKDGLELVYIGSITRFRGIDVCIRAMSHLPSDVLLRIIGSDSNEIKRLKNLSKAIGVYDRIIFQGGIPHNKVPTYLRNADVALSPLPNLKPFKVSSPAKIFEYLGAGLPIIATDILPHRKILEEQNDALFFHPDNPRMLADRIKRLYKDSELRKRMSNLARWKAVKNTWGTRFKKLEKVIRRIHQ</sequence>
<dbReference type="CDD" id="cd03801">
    <property type="entry name" value="GT4_PimA-like"/>
    <property type="match status" value="1"/>
</dbReference>
<organism evidence="2 3">
    <name type="scientific">candidate division MSBL1 archaeon SCGC-AAA382K21</name>
    <dbReference type="NCBI Taxonomy" id="1698283"/>
    <lineage>
        <taxon>Archaea</taxon>
        <taxon>Methanobacteriati</taxon>
        <taxon>Methanobacteriota</taxon>
        <taxon>candidate division MSBL1</taxon>
    </lineage>
</organism>
<accession>A0A133VJT5</accession>
<dbReference type="PANTHER" id="PTHR12526:SF622">
    <property type="entry name" value="GLYCOSYLTRANSFERASE (GROUP I)"/>
    <property type="match status" value="1"/>
</dbReference>
<proteinExistence type="predicted"/>
<dbReference type="Proteomes" id="UP000070504">
    <property type="component" value="Unassembled WGS sequence"/>
</dbReference>
<dbReference type="EMBL" id="LHYH01000030">
    <property type="protein sequence ID" value="KXB06687.1"/>
    <property type="molecule type" value="Genomic_DNA"/>
</dbReference>
<dbReference type="SUPFAM" id="SSF53756">
    <property type="entry name" value="UDP-Glycosyltransferase/glycogen phosphorylase"/>
    <property type="match status" value="1"/>
</dbReference>